<protein>
    <submittedName>
        <fullName evidence="3">Uncharacterized protein</fullName>
    </submittedName>
</protein>
<organism evidence="3 5">
    <name type="scientific">Chryseobacterium muglaense</name>
    <dbReference type="NCBI Taxonomy" id="2893752"/>
    <lineage>
        <taxon>Bacteria</taxon>
        <taxon>Pseudomonadati</taxon>
        <taxon>Bacteroidota</taxon>
        <taxon>Flavobacteriia</taxon>
        <taxon>Flavobacteriales</taxon>
        <taxon>Weeksellaceae</taxon>
        <taxon>Chryseobacterium group</taxon>
        <taxon>Chryseobacterium</taxon>
    </lineage>
</organism>
<keyword evidence="4" id="KW-1185">Reference proteome</keyword>
<dbReference type="EMBL" id="JAJJML010000001">
    <property type="protein sequence ID" value="MCC9036397.1"/>
    <property type="molecule type" value="Genomic_DNA"/>
</dbReference>
<gene>
    <name evidence="2" type="ORF">IEW27_20605</name>
    <name evidence="3" type="ORF">LNP80_19450</name>
</gene>
<sequence>MKFTHLLLIVLGLSFTVCQAQDAKDISKQKSKLKLYDEDKPNNLSSKYLGKIVFANSEIKKDDAETIYISSYTFGDKLYIKSFLSNSIGNNILFQMVEKGIKAKVLNESNSDLNHANIIYKLYIDGKLVSKTDNGRLYDEYVLHSLEINSCINDGTNTELFGEELYTQLLNHPELLTTGNHKMKIEMIPVCPRCSDESKPEKVLATGEIDLIIPGVIKVTESDCFPKKQWSDAKLENEAVKLFKKRTDAYKVILTDKDYTVIKNEFGIPLRKSFMAVVVFKNGNDVTYEYVVFERIFDGVNYQGLQVGQVSSIPGRYPENNEKKVNAECLKFLK</sequence>
<dbReference type="EMBL" id="JACXXP010000047">
    <property type="protein sequence ID" value="MBD3906989.1"/>
    <property type="molecule type" value="Genomic_DNA"/>
</dbReference>
<feature type="signal peptide" evidence="1">
    <location>
        <begin position="1"/>
        <end position="20"/>
    </location>
</feature>
<accession>A0A9Q3YV27</accession>
<dbReference type="AlphaFoldDB" id="A0A9Q3YV27"/>
<evidence type="ECO:0000256" key="1">
    <source>
        <dbReference type="SAM" id="SignalP"/>
    </source>
</evidence>
<evidence type="ECO:0000313" key="2">
    <source>
        <dbReference type="EMBL" id="MBD3906989.1"/>
    </source>
</evidence>
<dbReference type="Proteomes" id="UP000603715">
    <property type="component" value="Unassembled WGS sequence"/>
</dbReference>
<proteinExistence type="predicted"/>
<reference evidence="2" key="3">
    <citation type="submission" date="2024-05" db="EMBL/GenBank/DDBJ databases">
        <title>Description of novel Chryseobacterium sp. strain C-2.</title>
        <authorList>
            <person name="Saticioglu I.B."/>
        </authorList>
    </citation>
    <scope>NUCLEOTIDE SEQUENCE</scope>
    <source>
        <strain evidence="2">C-2</strain>
    </source>
</reference>
<reference evidence="4" key="2">
    <citation type="submission" date="2023-07" db="EMBL/GenBank/DDBJ databases">
        <title>Description of novel Chryseobacterium sp. strain C-2.</title>
        <authorList>
            <person name="Saticioglu I.B."/>
        </authorList>
    </citation>
    <scope>NUCLEOTIDE SEQUENCE [LARGE SCALE GENOMIC DNA]</scope>
    <source>
        <strain evidence="4">C-2</strain>
    </source>
</reference>
<name>A0A9Q3YV27_9FLAO</name>
<evidence type="ECO:0000313" key="3">
    <source>
        <dbReference type="EMBL" id="MCC9036397.1"/>
    </source>
</evidence>
<evidence type="ECO:0000313" key="4">
    <source>
        <dbReference type="Proteomes" id="UP000603715"/>
    </source>
</evidence>
<evidence type="ECO:0000313" key="5">
    <source>
        <dbReference type="Proteomes" id="UP001107960"/>
    </source>
</evidence>
<dbReference type="Proteomes" id="UP001107960">
    <property type="component" value="Unassembled WGS sequence"/>
</dbReference>
<reference evidence="3" key="1">
    <citation type="submission" date="2021-11" db="EMBL/GenBank/DDBJ databases">
        <title>Description of novel Chryseobacterium species.</title>
        <authorList>
            <person name="Saticioglu I.B."/>
            <person name="Ay H."/>
            <person name="Altun S."/>
            <person name="Duman M."/>
        </authorList>
    </citation>
    <scope>NUCLEOTIDE SEQUENCE</scope>
    <source>
        <strain evidence="3">C-39</strain>
    </source>
</reference>
<dbReference type="RefSeq" id="WP_191181358.1">
    <property type="nucleotide sequence ID" value="NZ_JACXXP010000047.1"/>
</dbReference>
<feature type="chain" id="PRO_5040294733" evidence="1">
    <location>
        <begin position="21"/>
        <end position="334"/>
    </location>
</feature>
<keyword evidence="1" id="KW-0732">Signal</keyword>
<comment type="caution">
    <text evidence="3">The sequence shown here is derived from an EMBL/GenBank/DDBJ whole genome shotgun (WGS) entry which is preliminary data.</text>
</comment>